<protein>
    <submittedName>
        <fullName evidence="2">Uncharacterized protein</fullName>
    </submittedName>
</protein>
<evidence type="ECO:0000256" key="1">
    <source>
        <dbReference type="SAM" id="MobiDB-lite"/>
    </source>
</evidence>
<evidence type="ECO:0000313" key="3">
    <source>
        <dbReference type="Proteomes" id="UP000247792"/>
    </source>
</evidence>
<feature type="compositionally biased region" description="Polar residues" evidence="1">
    <location>
        <begin position="111"/>
        <end position="129"/>
    </location>
</feature>
<keyword evidence="3" id="KW-1185">Reference proteome</keyword>
<proteinExistence type="predicted"/>
<dbReference type="Proteomes" id="UP000247792">
    <property type="component" value="Unassembled WGS sequence"/>
</dbReference>
<dbReference type="RefSeq" id="WP_110255575.1">
    <property type="nucleotide sequence ID" value="NZ_QJKB01000004.1"/>
</dbReference>
<name>A0A318J922_9BURK</name>
<feature type="region of interest" description="Disordered" evidence="1">
    <location>
        <begin position="76"/>
        <end position="129"/>
    </location>
</feature>
<comment type="caution">
    <text evidence="2">The sequence shown here is derived from an EMBL/GenBank/DDBJ whole genome shotgun (WGS) entry which is preliminary data.</text>
</comment>
<gene>
    <name evidence="2" type="ORF">DFR42_1047</name>
</gene>
<dbReference type="EMBL" id="QJKB01000004">
    <property type="protein sequence ID" value="PXX43007.1"/>
    <property type="molecule type" value="Genomic_DNA"/>
</dbReference>
<feature type="compositionally biased region" description="Low complexity" evidence="1">
    <location>
        <begin position="87"/>
        <end position="98"/>
    </location>
</feature>
<organism evidence="2 3">
    <name type="scientific">Undibacterium pigrum</name>
    <dbReference type="NCBI Taxonomy" id="401470"/>
    <lineage>
        <taxon>Bacteria</taxon>
        <taxon>Pseudomonadati</taxon>
        <taxon>Pseudomonadota</taxon>
        <taxon>Betaproteobacteria</taxon>
        <taxon>Burkholderiales</taxon>
        <taxon>Oxalobacteraceae</taxon>
        <taxon>Undibacterium</taxon>
    </lineage>
</organism>
<sequence length="129" mass="13914">MKHRNDASEQQENWPILQSIAARQAERPALLSAAEKEARWQFQPQPINNLQTWPAAPSIATQKAHQIASQLRHLAVSTPSAPSMNNSSTSAQAAAGGSVHALFQRLAQGEQKPSAQTGESRLTGQVANE</sequence>
<feature type="compositionally biased region" description="Polar residues" evidence="1">
    <location>
        <begin position="77"/>
        <end position="86"/>
    </location>
</feature>
<evidence type="ECO:0000313" key="2">
    <source>
        <dbReference type="EMBL" id="PXX43007.1"/>
    </source>
</evidence>
<dbReference type="AlphaFoldDB" id="A0A318J922"/>
<accession>A0A318J922</accession>
<reference evidence="2 3" key="1">
    <citation type="submission" date="2018-05" db="EMBL/GenBank/DDBJ databases">
        <title>Genomic Encyclopedia of Type Strains, Phase IV (KMG-IV): sequencing the most valuable type-strain genomes for metagenomic binning, comparative biology and taxonomic classification.</title>
        <authorList>
            <person name="Goeker M."/>
        </authorList>
    </citation>
    <scope>NUCLEOTIDE SEQUENCE [LARGE SCALE GENOMIC DNA]</scope>
    <source>
        <strain evidence="2 3">DSM 19792</strain>
    </source>
</reference>